<name>A0A7W9C4D4_9CAUL</name>
<dbReference type="Gene3D" id="3.40.50.880">
    <property type="match status" value="1"/>
</dbReference>
<dbReference type="NCBIfam" id="TIGR01382">
    <property type="entry name" value="PfpI"/>
    <property type="match status" value="1"/>
</dbReference>
<protein>
    <submittedName>
        <fullName evidence="3">Protease I</fullName>
        <ecNumber evidence="3">3.2.-.-</ecNumber>
    </submittedName>
</protein>
<gene>
    <name evidence="3" type="ORF">GGQ93_000591</name>
</gene>
<comment type="caution">
    <text evidence="3">The sequence shown here is derived from an EMBL/GenBank/DDBJ whole genome shotgun (WGS) entry which is preliminary data.</text>
</comment>
<sequence length="207" mass="21777">MAQTLSGKTLSGKTLSGETVAILATDGVELVELTEPMKALNEAGASVEIVSLKAGDFQGFNHLTPGDKVTADKAVAGVDASAYSALMLPGGVANPDQLRANEDAVKFVRAFFDAGKPVAAICHAPWLLIEAGVVEGRTMTAFDSIRTDLRNAGAHVVDEPVVVDQGLVTSRNPDDIPAFNAKMIEEFAEGRHREQAEKTQGVQPVAH</sequence>
<keyword evidence="4" id="KW-1185">Reference proteome</keyword>
<dbReference type="CDD" id="cd03134">
    <property type="entry name" value="GATase1_PfpI_like"/>
    <property type="match status" value="1"/>
</dbReference>
<dbReference type="SUPFAM" id="SSF52317">
    <property type="entry name" value="Class I glutamine amidotransferase-like"/>
    <property type="match status" value="1"/>
</dbReference>
<organism evidence="3 4">
    <name type="scientific">Brevundimonas aurantiaca</name>
    <dbReference type="NCBI Taxonomy" id="74316"/>
    <lineage>
        <taxon>Bacteria</taxon>
        <taxon>Pseudomonadati</taxon>
        <taxon>Pseudomonadota</taxon>
        <taxon>Alphaproteobacteria</taxon>
        <taxon>Caulobacterales</taxon>
        <taxon>Caulobacteraceae</taxon>
        <taxon>Brevundimonas</taxon>
    </lineage>
</organism>
<keyword evidence="3" id="KW-0645">Protease</keyword>
<dbReference type="EMBL" id="JACHOQ010000001">
    <property type="protein sequence ID" value="MBB5738900.1"/>
    <property type="molecule type" value="Genomic_DNA"/>
</dbReference>
<feature type="domain" description="DJ-1/PfpI" evidence="2">
    <location>
        <begin position="19"/>
        <end position="186"/>
    </location>
</feature>
<dbReference type="PROSITE" id="PS51276">
    <property type="entry name" value="PEPTIDASE_C56_PFPI"/>
    <property type="match status" value="1"/>
</dbReference>
<dbReference type="GO" id="GO:0016798">
    <property type="term" value="F:hydrolase activity, acting on glycosyl bonds"/>
    <property type="evidence" value="ECO:0007669"/>
    <property type="project" value="UniProtKB-KW"/>
</dbReference>
<dbReference type="PANTHER" id="PTHR42733:SF12">
    <property type="entry name" value="PROTEINASE"/>
    <property type="match status" value="1"/>
</dbReference>
<dbReference type="GO" id="GO:0008233">
    <property type="term" value="F:peptidase activity"/>
    <property type="evidence" value="ECO:0007669"/>
    <property type="project" value="UniProtKB-KW"/>
</dbReference>
<dbReference type="InterPro" id="IPR029062">
    <property type="entry name" value="Class_I_gatase-like"/>
</dbReference>
<evidence type="ECO:0000259" key="2">
    <source>
        <dbReference type="Pfam" id="PF01965"/>
    </source>
</evidence>
<dbReference type="RefSeq" id="WP_183215067.1">
    <property type="nucleotide sequence ID" value="NZ_CAJFZW010000080.1"/>
</dbReference>
<keyword evidence="3" id="KW-0378">Hydrolase</keyword>
<dbReference type="Proteomes" id="UP000527324">
    <property type="component" value="Unassembled WGS sequence"/>
</dbReference>
<comment type="similarity">
    <text evidence="1">Belongs to the peptidase C56 family.</text>
</comment>
<proteinExistence type="inferred from homology"/>
<evidence type="ECO:0000313" key="3">
    <source>
        <dbReference type="EMBL" id="MBB5738900.1"/>
    </source>
</evidence>
<dbReference type="EC" id="3.2.-.-" evidence="3"/>
<dbReference type="InterPro" id="IPR002818">
    <property type="entry name" value="DJ-1/PfpI"/>
</dbReference>
<reference evidence="3 4" key="1">
    <citation type="submission" date="2020-08" db="EMBL/GenBank/DDBJ databases">
        <title>Genomic Encyclopedia of Type Strains, Phase IV (KMG-IV): sequencing the most valuable type-strain genomes for metagenomic binning, comparative biology and taxonomic classification.</title>
        <authorList>
            <person name="Goeker M."/>
        </authorList>
    </citation>
    <scope>NUCLEOTIDE SEQUENCE [LARGE SCALE GENOMIC DNA]</scope>
    <source>
        <strain evidence="3 4">DSM 4731</strain>
    </source>
</reference>
<dbReference type="InterPro" id="IPR006286">
    <property type="entry name" value="C56_PfpI-like"/>
</dbReference>
<dbReference type="GO" id="GO:0006508">
    <property type="term" value="P:proteolysis"/>
    <property type="evidence" value="ECO:0007669"/>
    <property type="project" value="UniProtKB-KW"/>
</dbReference>
<keyword evidence="3" id="KW-0326">Glycosidase</keyword>
<dbReference type="AlphaFoldDB" id="A0A7W9C4D4"/>
<evidence type="ECO:0000313" key="4">
    <source>
        <dbReference type="Proteomes" id="UP000527324"/>
    </source>
</evidence>
<evidence type="ECO:0000256" key="1">
    <source>
        <dbReference type="ARBA" id="ARBA00008542"/>
    </source>
</evidence>
<dbReference type="PANTHER" id="PTHR42733">
    <property type="entry name" value="DJ-1 PROTEIN"/>
    <property type="match status" value="1"/>
</dbReference>
<accession>A0A7W9C4D4</accession>
<dbReference type="Pfam" id="PF01965">
    <property type="entry name" value="DJ-1_PfpI"/>
    <property type="match status" value="1"/>
</dbReference>